<keyword evidence="13" id="KW-0234">DNA repair</keyword>
<keyword evidence="16" id="KW-1185">Reference proteome</keyword>
<dbReference type="PANTHER" id="PTHR43003">
    <property type="entry name" value="DNA-3-METHYLADENINE GLYCOSYLASE"/>
    <property type="match status" value="1"/>
</dbReference>
<dbReference type="InterPro" id="IPR037046">
    <property type="entry name" value="AlkA_N_sf"/>
</dbReference>
<dbReference type="Pfam" id="PF00730">
    <property type="entry name" value="HhH-GPD"/>
    <property type="match status" value="1"/>
</dbReference>
<dbReference type="Gene3D" id="1.10.10.60">
    <property type="entry name" value="Homeodomain-like"/>
    <property type="match status" value="1"/>
</dbReference>
<dbReference type="GO" id="GO:0008270">
    <property type="term" value="F:zinc ion binding"/>
    <property type="evidence" value="ECO:0007669"/>
    <property type="project" value="InterPro"/>
</dbReference>
<dbReference type="EC" id="3.2.2.21" evidence="3"/>
<keyword evidence="4" id="KW-0489">Methyltransferase</keyword>
<dbReference type="SUPFAM" id="SSF57884">
    <property type="entry name" value="Ada DNA repair protein, N-terminal domain (N-Ada 10)"/>
    <property type="match status" value="1"/>
</dbReference>
<evidence type="ECO:0000256" key="4">
    <source>
        <dbReference type="ARBA" id="ARBA00022603"/>
    </source>
</evidence>
<evidence type="ECO:0000256" key="2">
    <source>
        <dbReference type="ARBA" id="ARBA00001947"/>
    </source>
</evidence>
<keyword evidence="6" id="KW-0479">Metal-binding</keyword>
<dbReference type="RefSeq" id="WP_119767400.1">
    <property type="nucleotide sequence ID" value="NZ_QYUO01000001.1"/>
</dbReference>
<dbReference type="GO" id="GO:0006307">
    <property type="term" value="P:DNA alkylation repair"/>
    <property type="evidence" value="ECO:0007669"/>
    <property type="project" value="TreeGrafter"/>
</dbReference>
<evidence type="ECO:0000256" key="13">
    <source>
        <dbReference type="ARBA" id="ARBA00023204"/>
    </source>
</evidence>
<comment type="catalytic activity">
    <reaction evidence="1">
        <text>Hydrolysis of alkylated DNA, releasing 3-methyladenine, 3-methylguanine, 7-methylguanine and 7-methyladenine.</text>
        <dbReference type="EC" id="3.2.2.21"/>
    </reaction>
</comment>
<dbReference type="InterPro" id="IPR010316">
    <property type="entry name" value="AlkA_N"/>
</dbReference>
<dbReference type="InterPro" id="IPR003265">
    <property type="entry name" value="HhH-GPD_domain"/>
</dbReference>
<dbReference type="InterPro" id="IPR004026">
    <property type="entry name" value="Ada_DNA_repair_Zn-bd"/>
</dbReference>
<dbReference type="SMART" id="SM00478">
    <property type="entry name" value="ENDO3c"/>
    <property type="match status" value="1"/>
</dbReference>
<dbReference type="GO" id="GO:0008725">
    <property type="term" value="F:DNA-3-methyladenine glycosylase activity"/>
    <property type="evidence" value="ECO:0007669"/>
    <property type="project" value="TreeGrafter"/>
</dbReference>
<proteinExistence type="predicted"/>
<keyword evidence="5" id="KW-0808">Transferase</keyword>
<evidence type="ECO:0000313" key="15">
    <source>
        <dbReference type="EMBL" id="RJF97450.1"/>
    </source>
</evidence>
<sequence length="493" mass="53230">MDTATVLPQDHDKQLDDASCYRALAAKDTRFDGVFFTGVTTTGVYCRPVCTVKTPRPSSCRFFSSAAAAEAAGFRPCLRCRPELAPYALQQNLAHAVWQRIAGGALNDGDVERLAADVGLSSRQLRRVLLQHFGVTPVELAQTQRLLFAKKLLQETQMPMAEVAFAAGFGSVRRFNALFALRYGIAPGTIRRAAPGPTTTPDALTLRLAYRPPFQWEHMLRYLAGRATAGAESVEADGGGAYLRGIRLEQASGWLRVTHMPSRHQLLLEVAPSLSTVLMPLLDRVRKLFDLDANPALIESHLMQDPLIASRISAMPGLRVPGAFDAFELAVRAVLGQQVSVAGATTLSGRLVQRFGTAMPTPFVKVTHLFPLPEALAAADVNAIAAIGLPQTRAQTILNLAQFAVAGGLRMPPGLPLEDAVARLRTVRGIGDWTAHYIALRALRFPDAFPAGDLGLQKAAAENNGRLTDKQLAARAAAWSPWRGYAALALWMG</sequence>
<dbReference type="Gene3D" id="1.10.1670.10">
    <property type="entry name" value="Helix-hairpin-Helix base-excision DNA repair enzymes (C-terminal)"/>
    <property type="match status" value="1"/>
</dbReference>
<dbReference type="Gene3D" id="3.40.10.10">
    <property type="entry name" value="DNA Methylphosphotriester Repair Domain"/>
    <property type="match status" value="1"/>
</dbReference>
<dbReference type="SMART" id="SM01009">
    <property type="entry name" value="AlkA_N"/>
    <property type="match status" value="1"/>
</dbReference>
<keyword evidence="12" id="KW-0804">Transcription</keyword>
<dbReference type="PROSITE" id="PS00041">
    <property type="entry name" value="HTH_ARAC_FAMILY_1"/>
    <property type="match status" value="1"/>
</dbReference>
<keyword evidence="7" id="KW-0227">DNA damage</keyword>
<dbReference type="Pfam" id="PF02805">
    <property type="entry name" value="Ada_Zn_binding"/>
    <property type="match status" value="1"/>
</dbReference>
<dbReference type="GO" id="GO:0006285">
    <property type="term" value="P:base-excision repair, AP site formation"/>
    <property type="evidence" value="ECO:0007669"/>
    <property type="project" value="TreeGrafter"/>
</dbReference>
<dbReference type="SUPFAM" id="SSF55945">
    <property type="entry name" value="TATA-box binding protein-like"/>
    <property type="match status" value="1"/>
</dbReference>
<evidence type="ECO:0000256" key="8">
    <source>
        <dbReference type="ARBA" id="ARBA00022833"/>
    </source>
</evidence>
<dbReference type="InterPro" id="IPR018060">
    <property type="entry name" value="HTH_AraC"/>
</dbReference>
<dbReference type="Pfam" id="PF06029">
    <property type="entry name" value="AlkA_N"/>
    <property type="match status" value="1"/>
</dbReference>
<dbReference type="AlphaFoldDB" id="A0A3A3FPR1"/>
<evidence type="ECO:0000256" key="1">
    <source>
        <dbReference type="ARBA" id="ARBA00000086"/>
    </source>
</evidence>
<dbReference type="CDD" id="cd00056">
    <property type="entry name" value="ENDO3c"/>
    <property type="match status" value="1"/>
</dbReference>
<dbReference type="GO" id="GO:0008168">
    <property type="term" value="F:methyltransferase activity"/>
    <property type="evidence" value="ECO:0007669"/>
    <property type="project" value="UniProtKB-KW"/>
</dbReference>
<evidence type="ECO:0000256" key="10">
    <source>
        <dbReference type="ARBA" id="ARBA00023125"/>
    </source>
</evidence>
<dbReference type="InterPro" id="IPR035451">
    <property type="entry name" value="Ada-like_dom_sf"/>
</dbReference>
<keyword evidence="8" id="KW-0862">Zinc</keyword>
<dbReference type="InterPro" id="IPR011257">
    <property type="entry name" value="DNA_glycosylase"/>
</dbReference>
<dbReference type="GO" id="GO:0032131">
    <property type="term" value="F:alkylated DNA binding"/>
    <property type="evidence" value="ECO:0007669"/>
    <property type="project" value="TreeGrafter"/>
</dbReference>
<dbReference type="GO" id="GO:0043565">
    <property type="term" value="F:sequence-specific DNA binding"/>
    <property type="evidence" value="ECO:0007669"/>
    <property type="project" value="InterPro"/>
</dbReference>
<evidence type="ECO:0000256" key="6">
    <source>
        <dbReference type="ARBA" id="ARBA00022723"/>
    </source>
</evidence>
<dbReference type="EMBL" id="QYUO01000001">
    <property type="protein sequence ID" value="RJF97450.1"/>
    <property type="molecule type" value="Genomic_DNA"/>
</dbReference>
<gene>
    <name evidence="15" type="ORF">D3871_02065</name>
</gene>
<organism evidence="15 16">
    <name type="scientific">Noviherbaspirillum saxi</name>
    <dbReference type="NCBI Taxonomy" id="2320863"/>
    <lineage>
        <taxon>Bacteria</taxon>
        <taxon>Pseudomonadati</taxon>
        <taxon>Pseudomonadota</taxon>
        <taxon>Betaproteobacteria</taxon>
        <taxon>Burkholderiales</taxon>
        <taxon>Oxalobacteraceae</taxon>
        <taxon>Noviherbaspirillum</taxon>
    </lineage>
</organism>
<dbReference type="Pfam" id="PF12833">
    <property type="entry name" value="HTH_18"/>
    <property type="match status" value="1"/>
</dbReference>
<evidence type="ECO:0000256" key="3">
    <source>
        <dbReference type="ARBA" id="ARBA00012000"/>
    </source>
</evidence>
<evidence type="ECO:0000256" key="7">
    <source>
        <dbReference type="ARBA" id="ARBA00022763"/>
    </source>
</evidence>
<dbReference type="PROSITE" id="PS01124">
    <property type="entry name" value="HTH_ARAC_FAMILY_2"/>
    <property type="match status" value="1"/>
</dbReference>
<dbReference type="SUPFAM" id="SSF46689">
    <property type="entry name" value="Homeodomain-like"/>
    <property type="match status" value="1"/>
</dbReference>
<dbReference type="PANTHER" id="PTHR43003:SF13">
    <property type="entry name" value="DNA-3-METHYLADENINE GLYCOSYLASE 2"/>
    <property type="match status" value="1"/>
</dbReference>
<dbReference type="GO" id="GO:0003700">
    <property type="term" value="F:DNA-binding transcription factor activity"/>
    <property type="evidence" value="ECO:0007669"/>
    <property type="project" value="InterPro"/>
</dbReference>
<evidence type="ECO:0000256" key="11">
    <source>
        <dbReference type="ARBA" id="ARBA00023159"/>
    </source>
</evidence>
<dbReference type="InterPro" id="IPR051912">
    <property type="entry name" value="Alkylbase_DNA_Glycosylase/TA"/>
</dbReference>
<evidence type="ECO:0000313" key="16">
    <source>
        <dbReference type="Proteomes" id="UP000265955"/>
    </source>
</evidence>
<dbReference type="GO" id="GO:0043916">
    <property type="term" value="F:DNA-7-methylguanine glycosylase activity"/>
    <property type="evidence" value="ECO:0007669"/>
    <property type="project" value="TreeGrafter"/>
</dbReference>
<dbReference type="Proteomes" id="UP000265955">
    <property type="component" value="Unassembled WGS sequence"/>
</dbReference>
<name>A0A3A3FPR1_9BURK</name>
<comment type="caution">
    <text evidence="15">The sequence shown here is derived from an EMBL/GenBank/DDBJ whole genome shotgun (WGS) entry which is preliminary data.</text>
</comment>
<evidence type="ECO:0000256" key="9">
    <source>
        <dbReference type="ARBA" id="ARBA00023015"/>
    </source>
</evidence>
<evidence type="ECO:0000259" key="14">
    <source>
        <dbReference type="PROSITE" id="PS01124"/>
    </source>
</evidence>
<dbReference type="GO" id="GO:0005737">
    <property type="term" value="C:cytoplasm"/>
    <property type="evidence" value="ECO:0007669"/>
    <property type="project" value="TreeGrafter"/>
</dbReference>
<dbReference type="GO" id="GO:0032993">
    <property type="term" value="C:protein-DNA complex"/>
    <property type="evidence" value="ECO:0007669"/>
    <property type="project" value="TreeGrafter"/>
</dbReference>
<keyword evidence="11" id="KW-0010">Activator</keyword>
<dbReference type="Gene3D" id="1.10.340.30">
    <property type="entry name" value="Hypothetical protein, domain 2"/>
    <property type="match status" value="1"/>
</dbReference>
<dbReference type="InterPro" id="IPR023170">
    <property type="entry name" value="HhH_base_excis_C"/>
</dbReference>
<evidence type="ECO:0000256" key="12">
    <source>
        <dbReference type="ARBA" id="ARBA00023163"/>
    </source>
</evidence>
<dbReference type="GO" id="GO:0032259">
    <property type="term" value="P:methylation"/>
    <property type="evidence" value="ECO:0007669"/>
    <property type="project" value="UniProtKB-KW"/>
</dbReference>
<dbReference type="SMART" id="SM00342">
    <property type="entry name" value="HTH_ARAC"/>
    <property type="match status" value="1"/>
</dbReference>
<evidence type="ECO:0000256" key="5">
    <source>
        <dbReference type="ARBA" id="ARBA00022679"/>
    </source>
</evidence>
<keyword evidence="9" id="KW-0805">Transcription regulation</keyword>
<dbReference type="Gene3D" id="3.30.310.20">
    <property type="entry name" value="DNA-3-methyladenine glycosylase AlkA, N-terminal domain"/>
    <property type="match status" value="1"/>
</dbReference>
<dbReference type="OrthoDB" id="9811249at2"/>
<dbReference type="SUPFAM" id="SSF48150">
    <property type="entry name" value="DNA-glycosylase"/>
    <property type="match status" value="1"/>
</dbReference>
<dbReference type="InterPro" id="IPR009057">
    <property type="entry name" value="Homeodomain-like_sf"/>
</dbReference>
<comment type="cofactor">
    <cofactor evidence="2">
        <name>Zn(2+)</name>
        <dbReference type="ChEBI" id="CHEBI:29105"/>
    </cofactor>
</comment>
<reference evidence="16" key="1">
    <citation type="submission" date="2018-09" db="EMBL/GenBank/DDBJ databases">
        <authorList>
            <person name="Zhu H."/>
        </authorList>
    </citation>
    <scope>NUCLEOTIDE SEQUENCE [LARGE SCALE GENOMIC DNA]</scope>
    <source>
        <strain evidence="16">K1R23-30</strain>
    </source>
</reference>
<dbReference type="InterPro" id="IPR018062">
    <property type="entry name" value="HTH_AraC-typ_CS"/>
</dbReference>
<feature type="domain" description="HTH araC/xylS-type" evidence="14">
    <location>
        <begin position="95"/>
        <end position="193"/>
    </location>
</feature>
<protein>
    <recommendedName>
        <fullName evidence="3">DNA-3-methyladenine glycosylase II</fullName>
        <ecNumber evidence="3">3.2.2.21</ecNumber>
    </recommendedName>
</protein>
<keyword evidence="10" id="KW-0238">DNA-binding</keyword>
<accession>A0A3A3FPR1</accession>